<dbReference type="Proteomes" id="UP000579945">
    <property type="component" value="Unassembled WGS sequence"/>
</dbReference>
<sequence length="60" mass="6001">MPASAWSAHGRDASHLTGHAAGLVLAPTRRAVAHLAHEGLAERAALVGAVMVTAGTRPGP</sequence>
<evidence type="ECO:0000313" key="1">
    <source>
        <dbReference type="EMBL" id="MBB3728552.1"/>
    </source>
</evidence>
<dbReference type="EMBL" id="JACIBV010000001">
    <property type="protein sequence ID" value="MBB3728552.1"/>
    <property type="molecule type" value="Genomic_DNA"/>
</dbReference>
<name>A0A7W5VIN7_9ACTN</name>
<comment type="caution">
    <text evidence="1">The sequence shown here is derived from an EMBL/GenBank/DDBJ whole genome shotgun (WGS) entry which is preliminary data.</text>
</comment>
<gene>
    <name evidence="1" type="ORF">FHR33_004412</name>
</gene>
<organism evidence="1 2">
    <name type="scientific">Nonomuraea dietziae</name>
    <dbReference type="NCBI Taxonomy" id="65515"/>
    <lineage>
        <taxon>Bacteria</taxon>
        <taxon>Bacillati</taxon>
        <taxon>Actinomycetota</taxon>
        <taxon>Actinomycetes</taxon>
        <taxon>Streptosporangiales</taxon>
        <taxon>Streptosporangiaceae</taxon>
        <taxon>Nonomuraea</taxon>
    </lineage>
</organism>
<accession>A0A7W5VIN7</accession>
<reference evidence="1 2" key="1">
    <citation type="submission" date="2020-08" db="EMBL/GenBank/DDBJ databases">
        <title>Sequencing the genomes of 1000 actinobacteria strains.</title>
        <authorList>
            <person name="Klenk H.-P."/>
        </authorList>
    </citation>
    <scope>NUCLEOTIDE SEQUENCE [LARGE SCALE GENOMIC DNA]</scope>
    <source>
        <strain evidence="1 2">DSM 44320</strain>
    </source>
</reference>
<evidence type="ECO:0000313" key="2">
    <source>
        <dbReference type="Proteomes" id="UP000579945"/>
    </source>
</evidence>
<protein>
    <submittedName>
        <fullName evidence="1">UDP-N-acetylglucosamine 2-epimerase</fullName>
    </submittedName>
</protein>
<dbReference type="AlphaFoldDB" id="A0A7W5VIN7"/>
<dbReference type="RefSeq" id="WP_183650663.1">
    <property type="nucleotide sequence ID" value="NZ_BAAAXX010000048.1"/>
</dbReference>
<keyword evidence="2" id="KW-1185">Reference proteome</keyword>
<proteinExistence type="predicted"/>
<dbReference type="GeneID" id="95390783"/>